<organism evidence="2 3">
    <name type="scientific">Multifurca ochricompacta</name>
    <dbReference type="NCBI Taxonomy" id="376703"/>
    <lineage>
        <taxon>Eukaryota</taxon>
        <taxon>Fungi</taxon>
        <taxon>Dikarya</taxon>
        <taxon>Basidiomycota</taxon>
        <taxon>Agaricomycotina</taxon>
        <taxon>Agaricomycetes</taxon>
        <taxon>Russulales</taxon>
        <taxon>Russulaceae</taxon>
        <taxon>Multifurca</taxon>
    </lineage>
</organism>
<evidence type="ECO:0000256" key="1">
    <source>
        <dbReference type="SAM" id="MobiDB-lite"/>
    </source>
</evidence>
<protein>
    <submittedName>
        <fullName evidence="2">Uncharacterized protein</fullName>
    </submittedName>
</protein>
<name>A0AAD4MC47_9AGAM</name>
<dbReference type="EMBL" id="WTXG01000002">
    <property type="protein sequence ID" value="KAI0307164.1"/>
    <property type="molecule type" value="Genomic_DNA"/>
</dbReference>
<reference evidence="2" key="1">
    <citation type="journal article" date="2022" name="New Phytol.">
        <title>Evolutionary transition to the ectomycorrhizal habit in the genomes of a hyperdiverse lineage of mushroom-forming fungi.</title>
        <authorList>
            <person name="Looney B."/>
            <person name="Miyauchi S."/>
            <person name="Morin E."/>
            <person name="Drula E."/>
            <person name="Courty P.E."/>
            <person name="Kohler A."/>
            <person name="Kuo A."/>
            <person name="LaButti K."/>
            <person name="Pangilinan J."/>
            <person name="Lipzen A."/>
            <person name="Riley R."/>
            <person name="Andreopoulos W."/>
            <person name="He G."/>
            <person name="Johnson J."/>
            <person name="Nolan M."/>
            <person name="Tritt A."/>
            <person name="Barry K.W."/>
            <person name="Grigoriev I.V."/>
            <person name="Nagy L.G."/>
            <person name="Hibbett D."/>
            <person name="Henrissat B."/>
            <person name="Matheny P.B."/>
            <person name="Labbe J."/>
            <person name="Martin F.M."/>
        </authorList>
    </citation>
    <scope>NUCLEOTIDE SEQUENCE</scope>
    <source>
        <strain evidence="2">BPL690</strain>
    </source>
</reference>
<accession>A0AAD4MC47</accession>
<evidence type="ECO:0000313" key="2">
    <source>
        <dbReference type="EMBL" id="KAI0307164.1"/>
    </source>
</evidence>
<evidence type="ECO:0000313" key="3">
    <source>
        <dbReference type="Proteomes" id="UP001203297"/>
    </source>
</evidence>
<feature type="compositionally biased region" description="Low complexity" evidence="1">
    <location>
        <begin position="1"/>
        <end position="23"/>
    </location>
</feature>
<dbReference type="AlphaFoldDB" id="A0AAD4MC47"/>
<feature type="region of interest" description="Disordered" evidence="1">
    <location>
        <begin position="1"/>
        <end position="30"/>
    </location>
</feature>
<sequence length="107" mass="10775">MATVTSPSVGSSSLSEPSSPSSPLHLRNRGGATSSSIFMAGGFREAASVSPTLSSFSSGSNALALAAGSGSSLGAHAHKIVIKVDHSIATSFDLADKELYDLWAPKP</sequence>
<comment type="caution">
    <text evidence="2">The sequence shown here is derived from an EMBL/GenBank/DDBJ whole genome shotgun (WGS) entry which is preliminary data.</text>
</comment>
<dbReference type="Proteomes" id="UP001203297">
    <property type="component" value="Unassembled WGS sequence"/>
</dbReference>
<proteinExistence type="predicted"/>
<keyword evidence="3" id="KW-1185">Reference proteome</keyword>
<gene>
    <name evidence="2" type="ORF">B0F90DRAFT_532230</name>
</gene>